<gene>
    <name evidence="1" type="ORF">L1987_84571</name>
</gene>
<evidence type="ECO:0000313" key="2">
    <source>
        <dbReference type="Proteomes" id="UP001056120"/>
    </source>
</evidence>
<proteinExistence type="predicted"/>
<evidence type="ECO:0000313" key="1">
    <source>
        <dbReference type="EMBL" id="KAI3684048.1"/>
    </source>
</evidence>
<dbReference type="Proteomes" id="UP001056120">
    <property type="component" value="Linkage Group LG28"/>
</dbReference>
<protein>
    <submittedName>
        <fullName evidence="1">Uncharacterized protein</fullName>
    </submittedName>
</protein>
<accession>A0ACB8YFQ2</accession>
<reference evidence="2" key="1">
    <citation type="journal article" date="2022" name="Mol. Ecol. Resour.">
        <title>The genomes of chicory, endive, great burdock and yacon provide insights into Asteraceae palaeo-polyploidization history and plant inulin production.</title>
        <authorList>
            <person name="Fan W."/>
            <person name="Wang S."/>
            <person name="Wang H."/>
            <person name="Wang A."/>
            <person name="Jiang F."/>
            <person name="Liu H."/>
            <person name="Zhao H."/>
            <person name="Xu D."/>
            <person name="Zhang Y."/>
        </authorList>
    </citation>
    <scope>NUCLEOTIDE SEQUENCE [LARGE SCALE GENOMIC DNA]</scope>
    <source>
        <strain evidence="2">cv. Yunnan</strain>
    </source>
</reference>
<organism evidence="1 2">
    <name type="scientific">Smallanthus sonchifolius</name>
    <dbReference type="NCBI Taxonomy" id="185202"/>
    <lineage>
        <taxon>Eukaryota</taxon>
        <taxon>Viridiplantae</taxon>
        <taxon>Streptophyta</taxon>
        <taxon>Embryophyta</taxon>
        <taxon>Tracheophyta</taxon>
        <taxon>Spermatophyta</taxon>
        <taxon>Magnoliopsida</taxon>
        <taxon>eudicotyledons</taxon>
        <taxon>Gunneridae</taxon>
        <taxon>Pentapetalae</taxon>
        <taxon>asterids</taxon>
        <taxon>campanulids</taxon>
        <taxon>Asterales</taxon>
        <taxon>Asteraceae</taxon>
        <taxon>Asteroideae</taxon>
        <taxon>Heliantheae alliance</taxon>
        <taxon>Millerieae</taxon>
        <taxon>Smallanthus</taxon>
    </lineage>
</organism>
<sequence length="1888" mass="208504">MEQVEGNQPLDTPPSQGPVTDSVGSKINPAVHRPTGPKVDEDGFTTITRRKKLGPIKVQSRNQKPVKIKAAPQQKNHVRTFGKHAPAGQIFSQEGKSSHANQAANNLGVVMPPLVASIASKKGSTGFNFARAVQGDRGVNIHQQPSTKMDPQPTSLDIDTTNRFSVLDIPNSIKLNKLIEVQDDLYPPDQSLEDGMEVDMTQAKDGQIMVDKPSQINCEDQVLTPCPLPVCQVNREFREGVPILPSSIATPPKDAQQPMGQRVTTAQSVREEKEEKDYGITKAQKMAITGRLCGPAQAVRAVDMDNWEQGEHKFFEDQVKGLGLDYNYCIEDVESDDENGTAQFFTARMKGGINFSVGIKFCGSRMVFWPLFGNWWTAGKGEKKLTGTWAENMRYGYRDINLDRNNRPNRVMELGVGFEEDEDDEIGHWVLSLRVDVQGMGSCIGLGLRWYIGPDRMVEGREDAWIDLLRVHGSSGGNDLLVNKVVTAGDPIVEANGCSISGEGAPGGDPRESVSSLPDPLTESENQFRQSENQFRQSVPPVAVQIGQMEVDIPSGAAAKPVPSSHHGPSQPKSPAVVVLDNPKTIKGGNPPVVVPTGPSAKGGNHPVIVLDEDGFTTVNRKEGFHLKGAVSNQVGGQNSSNLASSGFNFARAINGANAKPNKLPNPVTVTNSQPPRSLSRAASRNPLNSGSSMEVDPPPICSSNRFAALNEVLEQNLSDQSFGTGTNFAELDLHAIANCVPETEKVVCNLNREHSEGARLLPASILSSPSPGGTLTNGGGRSYGISDSQRKAIADRLSVSNSICSEETVNWCPGEWDYFNDLCISLGLDPDYCIEDVESDTENGTAQFLSDAEFGAPEIQPIFLRLNCKLVNRSEKIDNGLIGAVHVSLVWSLHYYLGCTILSVWVMGQLESILTLLGSWPVMALKHIWVLFWHVRFVVTAHKESPRWAIWSFLEAAHEGGFLGKPVAFFSAHSDGPMHGYFDNKCLNCNGVVWDSDVTPQACPFILMDPVDKETHDDDLRGVEPPEPGAEGRFWSSDMSDDETHEEDAGINKPFDRSADSRSRKGRKKPSSLLDGSKEGALRRYGLRNSDGIHKSTLQSLPNRKKSSSRKKETVRNINCNSMGKENVATELNCTNNMSINVEPCMGTGSLLLSTNPITDDCMLIDKPVEHHHHTTNEGPSLVEGHDESCDAHVTNTTPVQIVGPVQTNMVYAGDSILNSLSNFDSHCNNRAGMEGDDQEVNSDTSNKSNSVLENGEAGKCNFSCQQDLNTTFDHNSDRGMLSEWEALMLSPIRIDSHEPWSTTNDLDLHNLKWIEVLRTAINSWKDLDDEPRVMILERTGIIGEDCLTSEAINFFEENHNMVECLAKWWENQKLQDHGVRRKVSSSNGKQSVWLDKFGTEGKKEDGSHWRIMKKHKGEKHISKYNTHEEVPNQRDPASKSEDLNGRKKHKIWSSKNRKPEKNMPTSKVHFQQSFNGADISNQSLGCYTFNMGSDKLQLVEMDSTSHTPKGRPRCLLYNQIAAKQAKLVEIAARINTTSENSLLLSSIRGISFRNIKQFLAKINETGEVNIDANMVEEEPILVNENENLVGPDPVSYASMMAGKRITPQDDKIQFYPPLVTNEGSPGGRNEPVIVNVSSRNVVNKTRQQVIPEKSTEEVMLESPVVITHTETNMETGPHLKENLGVKDSGHTHKTIHKKPMVSLLETKNRFALLDEEGNELGDMQGERTDDNNLGEIPKELHEGWIRKQERVLNARYYKDLTQDQRFEAKQYILDRLIPLDSTLSSWPKLLVEYFRHLSSLYNFGDGYLAAVRFRTYGSATEEDNGSHTDSHMEDVESETDGTAVFMKSDGPATNSHATFPTSINSPEVDIRTSHASDREGNMQKTV</sequence>
<comment type="caution">
    <text evidence="1">The sequence shown here is derived from an EMBL/GenBank/DDBJ whole genome shotgun (WGS) entry which is preliminary data.</text>
</comment>
<dbReference type="EMBL" id="CM042045">
    <property type="protein sequence ID" value="KAI3684048.1"/>
    <property type="molecule type" value="Genomic_DNA"/>
</dbReference>
<keyword evidence="2" id="KW-1185">Reference proteome</keyword>
<reference evidence="1 2" key="2">
    <citation type="journal article" date="2022" name="Mol. Ecol. Resour.">
        <title>The genomes of chicory, endive, great burdock and yacon provide insights into Asteraceae paleo-polyploidization history and plant inulin production.</title>
        <authorList>
            <person name="Fan W."/>
            <person name="Wang S."/>
            <person name="Wang H."/>
            <person name="Wang A."/>
            <person name="Jiang F."/>
            <person name="Liu H."/>
            <person name="Zhao H."/>
            <person name="Xu D."/>
            <person name="Zhang Y."/>
        </authorList>
    </citation>
    <scope>NUCLEOTIDE SEQUENCE [LARGE SCALE GENOMIC DNA]</scope>
    <source>
        <strain evidence="2">cv. Yunnan</strain>
        <tissue evidence="1">Leaves</tissue>
    </source>
</reference>
<name>A0ACB8YFQ2_9ASTR</name>